<gene>
    <name evidence="5" type="primary">yteP_51</name>
    <name evidence="5" type="ORF">BEI61_02965</name>
</gene>
<protein>
    <submittedName>
        <fullName evidence="5">Putative multiple-sugar transport system permease YteP</fullName>
    </submittedName>
</protein>
<reference evidence="5 6" key="1">
    <citation type="submission" date="2016-07" db="EMBL/GenBank/DDBJ databases">
        <title>Characterization of isolates of Eisenbergiella tayi derived from blood cultures, using whole genome sequencing.</title>
        <authorList>
            <person name="Burdz T."/>
            <person name="Wiebe D."/>
            <person name="Huynh C."/>
            <person name="Bernard K."/>
        </authorList>
    </citation>
    <scope>NUCLEOTIDE SEQUENCE [LARGE SCALE GENOMIC DNA]</scope>
    <source>
        <strain evidence="5 6">NML 110608</strain>
    </source>
</reference>
<evidence type="ECO:0000256" key="2">
    <source>
        <dbReference type="ARBA" id="ARBA00022692"/>
    </source>
</evidence>
<dbReference type="EMBL" id="MCGH01000002">
    <property type="protein sequence ID" value="ODM07075.1"/>
    <property type="molecule type" value="Genomic_DNA"/>
</dbReference>
<evidence type="ECO:0000256" key="1">
    <source>
        <dbReference type="ARBA" id="ARBA00004141"/>
    </source>
</evidence>
<keyword evidence="5" id="KW-0762">Sugar transport</keyword>
<evidence type="ECO:0000313" key="5">
    <source>
        <dbReference type="EMBL" id="ODM07075.1"/>
    </source>
</evidence>
<dbReference type="PATRIC" id="fig|1432052.4.peg.3304"/>
<dbReference type="GO" id="GO:0016020">
    <property type="term" value="C:membrane"/>
    <property type="evidence" value="ECO:0007669"/>
    <property type="project" value="UniProtKB-SubCell"/>
</dbReference>
<evidence type="ECO:0000313" key="6">
    <source>
        <dbReference type="Proteomes" id="UP000094067"/>
    </source>
</evidence>
<name>A0A1E3AEB9_9FIRM</name>
<keyword evidence="4" id="KW-0472">Membrane</keyword>
<sequence>MLILSLSKMMSIGLDAPLLLGNNKVMGVSEVISTYTYRIGIEKALYSESTAIGLFQSVVNIIILLGADRFAKLIGEEGII</sequence>
<accession>A0A1E3AEB9</accession>
<proteinExistence type="predicted"/>
<keyword evidence="3" id="KW-1133">Transmembrane helix</keyword>
<evidence type="ECO:0000256" key="4">
    <source>
        <dbReference type="ARBA" id="ARBA00023136"/>
    </source>
</evidence>
<dbReference type="InterPro" id="IPR035906">
    <property type="entry name" value="MetI-like_sf"/>
</dbReference>
<keyword evidence="2" id="KW-0812">Transmembrane</keyword>
<organism evidence="5 6">
    <name type="scientific">Eisenbergiella tayi</name>
    <dbReference type="NCBI Taxonomy" id="1432052"/>
    <lineage>
        <taxon>Bacteria</taxon>
        <taxon>Bacillati</taxon>
        <taxon>Bacillota</taxon>
        <taxon>Clostridia</taxon>
        <taxon>Lachnospirales</taxon>
        <taxon>Lachnospiraceae</taxon>
        <taxon>Eisenbergiella</taxon>
    </lineage>
</organism>
<evidence type="ECO:0000256" key="3">
    <source>
        <dbReference type="ARBA" id="ARBA00022989"/>
    </source>
</evidence>
<comment type="caution">
    <text evidence="5">The sequence shown here is derived from an EMBL/GenBank/DDBJ whole genome shotgun (WGS) entry which is preliminary data.</text>
</comment>
<dbReference type="Gene3D" id="1.10.3720.10">
    <property type="entry name" value="MetI-like"/>
    <property type="match status" value="1"/>
</dbReference>
<dbReference type="AlphaFoldDB" id="A0A1E3AEB9"/>
<comment type="subcellular location">
    <subcellularLocation>
        <location evidence="1">Membrane</location>
        <topology evidence="1">Multi-pass membrane protein</topology>
    </subcellularLocation>
</comment>
<dbReference type="Proteomes" id="UP000094067">
    <property type="component" value="Unassembled WGS sequence"/>
</dbReference>
<keyword evidence="5" id="KW-0813">Transport</keyword>